<evidence type="ECO:0000256" key="3">
    <source>
        <dbReference type="SAM" id="Coils"/>
    </source>
</evidence>
<feature type="coiled-coil region" evidence="3">
    <location>
        <begin position="148"/>
        <end position="276"/>
    </location>
</feature>
<keyword evidence="6" id="KW-1185">Reference proteome</keyword>
<keyword evidence="1" id="KW-0677">Repeat</keyword>
<accession>A0AAV2IXE5</accession>
<gene>
    <name evidence="5" type="ORF">KC01_LOCUS1670</name>
</gene>
<evidence type="ECO:0000256" key="2">
    <source>
        <dbReference type="ARBA" id="ARBA00023054"/>
    </source>
</evidence>
<keyword evidence="2 3" id="KW-0175">Coiled coil</keyword>
<feature type="region of interest" description="Disordered" evidence="4">
    <location>
        <begin position="54"/>
        <end position="115"/>
    </location>
</feature>
<feature type="compositionally biased region" description="Basic and acidic residues" evidence="4">
    <location>
        <begin position="105"/>
        <end position="115"/>
    </location>
</feature>
<proteinExistence type="predicted"/>
<evidence type="ECO:0000313" key="6">
    <source>
        <dbReference type="Proteomes" id="UP001497482"/>
    </source>
</evidence>
<organism evidence="5 6">
    <name type="scientific">Knipowitschia caucasica</name>
    <name type="common">Caucasian dwarf goby</name>
    <name type="synonym">Pomatoschistus caucasicus</name>
    <dbReference type="NCBI Taxonomy" id="637954"/>
    <lineage>
        <taxon>Eukaryota</taxon>
        <taxon>Metazoa</taxon>
        <taxon>Chordata</taxon>
        <taxon>Craniata</taxon>
        <taxon>Vertebrata</taxon>
        <taxon>Euteleostomi</taxon>
        <taxon>Actinopterygii</taxon>
        <taxon>Neopterygii</taxon>
        <taxon>Teleostei</taxon>
        <taxon>Neoteleostei</taxon>
        <taxon>Acanthomorphata</taxon>
        <taxon>Gobiaria</taxon>
        <taxon>Gobiiformes</taxon>
        <taxon>Gobioidei</taxon>
        <taxon>Gobiidae</taxon>
        <taxon>Gobiinae</taxon>
        <taxon>Knipowitschia</taxon>
    </lineage>
</organism>
<reference evidence="5 6" key="1">
    <citation type="submission" date="2024-04" db="EMBL/GenBank/DDBJ databases">
        <authorList>
            <person name="Waldvogel A.-M."/>
            <person name="Schoenle A."/>
        </authorList>
    </citation>
    <scope>NUCLEOTIDE SEQUENCE [LARGE SCALE GENOMIC DNA]</scope>
</reference>
<evidence type="ECO:0000313" key="5">
    <source>
        <dbReference type="EMBL" id="CAL1569200.1"/>
    </source>
</evidence>
<dbReference type="EMBL" id="OZ035823">
    <property type="protein sequence ID" value="CAL1569200.1"/>
    <property type="molecule type" value="Genomic_DNA"/>
</dbReference>
<dbReference type="InterPro" id="IPR042420">
    <property type="entry name" value="RAI14/UACA"/>
</dbReference>
<evidence type="ECO:0000256" key="4">
    <source>
        <dbReference type="SAM" id="MobiDB-lite"/>
    </source>
</evidence>
<dbReference type="AlphaFoldDB" id="A0AAV2IXE5"/>
<feature type="region of interest" description="Disordered" evidence="4">
    <location>
        <begin position="1"/>
        <end position="40"/>
    </location>
</feature>
<dbReference type="Proteomes" id="UP001497482">
    <property type="component" value="Chromosome 1"/>
</dbReference>
<evidence type="ECO:0000256" key="1">
    <source>
        <dbReference type="ARBA" id="ARBA00022737"/>
    </source>
</evidence>
<dbReference type="GO" id="GO:0003779">
    <property type="term" value="F:actin binding"/>
    <property type="evidence" value="ECO:0007669"/>
    <property type="project" value="InterPro"/>
</dbReference>
<dbReference type="PANTHER" id="PTHR24129">
    <property type="entry name" value="ANKYCORBIN"/>
    <property type="match status" value="1"/>
</dbReference>
<feature type="region of interest" description="Disordered" evidence="4">
    <location>
        <begin position="563"/>
        <end position="583"/>
    </location>
</feature>
<name>A0AAV2IXE5_KNICA</name>
<feature type="region of interest" description="Disordered" evidence="4">
    <location>
        <begin position="326"/>
        <end position="348"/>
    </location>
</feature>
<protein>
    <submittedName>
        <fullName evidence="5">Uncharacterized protein</fullName>
    </submittedName>
</protein>
<dbReference type="PANTHER" id="PTHR24129:SF0">
    <property type="entry name" value="ANKYCORBIN"/>
    <property type="match status" value="1"/>
</dbReference>
<feature type="compositionally biased region" description="Polar residues" evidence="4">
    <location>
        <begin position="66"/>
        <end position="83"/>
    </location>
</feature>
<feature type="compositionally biased region" description="Low complexity" evidence="4">
    <location>
        <begin position="328"/>
        <end position="347"/>
    </location>
</feature>
<sequence>MAQKELQEEKNMLADTVEDLRKTVEQCGTESEKDENSLSALQAKKTVLTVENQQLKCKPTEHNYDLQDSNQPDSLTSNSSFHSTQDELELPVSQTDKVTEEEEPERGKARRKEEIHSLHQAFESVRVKLIETREERRSLQVQRQPECLREYNVEVREKEREAELMDSLAELQAKLSDTQERFHQALEEVEELRVQIGLGDNNERQEQQARALMLEHEVKQLRAQLLQSESQNRNFLLQIKHLEQALRRAEVKHKENELQSIQHEEAQEEIKMLQAALRGTVSVEAAAKDFKDMKGELSEVISGLQRRLLELSHSYSDTKSQLSAAQKELSVSSASTSPTSEQQQEQSEALKRVEEIKACLLETESKYFAAQQEISQLQQEAEKQLDNSVTLTDHTQVVAALGNAIKDLEKELESVKEQLQLKTSQLDALQNGFSTNKSLDDSVLLLERDMLKDQLKGEVSHLTEILQGALRKQDEMALEAADAWQQARNYRAEGEALQELMMSREKDNQSLSNRLAESQDAVHQLKQLVENHVASEREKNKRIDDLSREVCKLKDALNSLSQLSYNSSSPSKRQQQNQQQETMQQQIKQLQYQLADSKKQHQEIVSVYRMHLLYAAQGQMDEDVQKALKQILIMCKMPSQVKKAC</sequence>
<feature type="compositionally biased region" description="Basic and acidic residues" evidence="4">
    <location>
        <begin position="1"/>
        <end position="36"/>
    </location>
</feature>
<feature type="coiled-coil region" evidence="3">
    <location>
        <begin position="360"/>
        <end position="432"/>
    </location>
</feature>